<dbReference type="GO" id="GO:0016413">
    <property type="term" value="F:O-acetyltransferase activity"/>
    <property type="evidence" value="ECO:0007669"/>
    <property type="project" value="TreeGrafter"/>
</dbReference>
<evidence type="ECO:0000313" key="10">
    <source>
        <dbReference type="Proteomes" id="UP001138757"/>
    </source>
</evidence>
<keyword evidence="3" id="KW-1003">Cell membrane</keyword>
<comment type="similarity">
    <text evidence="2">Belongs to the acyltransferase 3 family.</text>
</comment>
<evidence type="ECO:0000256" key="6">
    <source>
        <dbReference type="ARBA" id="ARBA00023136"/>
    </source>
</evidence>
<feature type="transmembrane region" description="Helical" evidence="7">
    <location>
        <begin position="86"/>
        <end position="105"/>
    </location>
</feature>
<dbReference type="Proteomes" id="UP001138757">
    <property type="component" value="Unassembled WGS sequence"/>
</dbReference>
<evidence type="ECO:0000313" key="9">
    <source>
        <dbReference type="EMBL" id="MBT2188137.1"/>
    </source>
</evidence>
<keyword evidence="4 7" id="KW-0812">Transmembrane</keyword>
<dbReference type="EMBL" id="JAHGAW010000009">
    <property type="protein sequence ID" value="MBT2188137.1"/>
    <property type="molecule type" value="Genomic_DNA"/>
</dbReference>
<dbReference type="InterPro" id="IPR002656">
    <property type="entry name" value="Acyl_transf_3_dom"/>
</dbReference>
<feature type="transmembrane region" description="Helical" evidence="7">
    <location>
        <begin position="148"/>
        <end position="165"/>
    </location>
</feature>
<dbReference type="Pfam" id="PF01757">
    <property type="entry name" value="Acyl_transf_3"/>
    <property type="match status" value="1"/>
</dbReference>
<proteinExistence type="inferred from homology"/>
<feature type="transmembrane region" description="Helical" evidence="7">
    <location>
        <begin position="171"/>
        <end position="191"/>
    </location>
</feature>
<keyword evidence="5 7" id="KW-1133">Transmembrane helix</keyword>
<evidence type="ECO:0000259" key="8">
    <source>
        <dbReference type="Pfam" id="PF01757"/>
    </source>
</evidence>
<sequence>MGAMPQAHRDHALDRAKGLAIFAVVLFHVTRGFVTAGLLPQTPGLRFADTLAYGWHVQTFLVIAGYLAFPRAALGRFQLRRQASLYYTYLLWSLITWLLLVPFASKVNTPLTWQDLFWIPVVPIQHFWFLLVLMAGTALLGLLRSGPLLLASAVLLLAIGHPSVFDDLGPANYSLQIYFHGVPFVLIGGWLSQSGLRVVPAPWAALICAAALALAAWGANHKGAELGPMDVPFMLAGGYAVYVAAHYSARIPRLAAALDLLGRHSLAIYILHVIAGAGLRIILVKLAPGLNTGIAMLLSLGAAVIGPIVAELIARRLGLAVLLGLDPLPFWSEPRKVATA</sequence>
<feature type="transmembrane region" description="Helical" evidence="7">
    <location>
        <begin position="20"/>
        <end position="40"/>
    </location>
</feature>
<keyword evidence="9" id="KW-0808">Transferase</keyword>
<feature type="transmembrane region" description="Helical" evidence="7">
    <location>
        <begin position="294"/>
        <end position="314"/>
    </location>
</feature>
<feature type="transmembrane region" description="Helical" evidence="7">
    <location>
        <begin position="231"/>
        <end position="249"/>
    </location>
</feature>
<feature type="transmembrane region" description="Helical" evidence="7">
    <location>
        <begin position="261"/>
        <end position="282"/>
    </location>
</feature>
<evidence type="ECO:0000256" key="1">
    <source>
        <dbReference type="ARBA" id="ARBA00004651"/>
    </source>
</evidence>
<dbReference type="PANTHER" id="PTHR40074">
    <property type="entry name" value="O-ACETYLTRANSFERASE WECH"/>
    <property type="match status" value="1"/>
</dbReference>
<keyword evidence="10" id="KW-1185">Reference proteome</keyword>
<dbReference type="AlphaFoldDB" id="A0A9X1DDX5"/>
<evidence type="ECO:0000256" key="3">
    <source>
        <dbReference type="ARBA" id="ARBA00022475"/>
    </source>
</evidence>
<accession>A0A9X1DDX5</accession>
<dbReference type="PANTHER" id="PTHR40074:SF2">
    <property type="entry name" value="O-ACETYLTRANSFERASE WECH"/>
    <property type="match status" value="1"/>
</dbReference>
<evidence type="ECO:0000256" key="2">
    <source>
        <dbReference type="ARBA" id="ARBA00007400"/>
    </source>
</evidence>
<dbReference type="GO" id="GO:0005886">
    <property type="term" value="C:plasma membrane"/>
    <property type="evidence" value="ECO:0007669"/>
    <property type="project" value="UniProtKB-SubCell"/>
</dbReference>
<feature type="domain" description="Acyltransferase 3" evidence="8">
    <location>
        <begin position="11"/>
        <end position="308"/>
    </location>
</feature>
<name>A0A9X1DDX5_9SPHN</name>
<reference evidence="9" key="1">
    <citation type="submission" date="2021-05" db="EMBL/GenBank/DDBJ databases">
        <title>Genome of Sphingobium sp. strain.</title>
        <authorList>
            <person name="Fan R."/>
        </authorList>
    </citation>
    <scope>NUCLEOTIDE SEQUENCE</scope>
    <source>
        <strain evidence="9">H33</strain>
    </source>
</reference>
<feature type="transmembrane region" description="Helical" evidence="7">
    <location>
        <begin position="117"/>
        <end position="141"/>
    </location>
</feature>
<keyword evidence="9" id="KW-0012">Acyltransferase</keyword>
<feature type="transmembrane region" description="Helical" evidence="7">
    <location>
        <begin position="198"/>
        <end position="219"/>
    </location>
</feature>
<evidence type="ECO:0000256" key="7">
    <source>
        <dbReference type="SAM" id="Phobius"/>
    </source>
</evidence>
<evidence type="ECO:0000256" key="4">
    <source>
        <dbReference type="ARBA" id="ARBA00022692"/>
    </source>
</evidence>
<comment type="subcellular location">
    <subcellularLocation>
        <location evidence="1">Cell membrane</location>
        <topology evidence="1">Multi-pass membrane protein</topology>
    </subcellularLocation>
</comment>
<evidence type="ECO:0000256" key="5">
    <source>
        <dbReference type="ARBA" id="ARBA00022989"/>
    </source>
</evidence>
<comment type="caution">
    <text evidence="9">The sequence shown here is derived from an EMBL/GenBank/DDBJ whole genome shotgun (WGS) entry which is preliminary data.</text>
</comment>
<keyword evidence="6 7" id="KW-0472">Membrane</keyword>
<protein>
    <submittedName>
        <fullName evidence="9">Acyltransferase</fullName>
    </submittedName>
</protein>
<feature type="transmembrane region" description="Helical" evidence="7">
    <location>
        <begin position="52"/>
        <end position="74"/>
    </location>
</feature>
<gene>
    <name evidence="9" type="ORF">KK488_14375</name>
</gene>
<organism evidence="9 10">
    <name type="scientific">Sphingobium nicotianae</name>
    <dbReference type="NCBI Taxonomy" id="2782607"/>
    <lineage>
        <taxon>Bacteria</taxon>
        <taxon>Pseudomonadati</taxon>
        <taxon>Pseudomonadota</taxon>
        <taxon>Alphaproteobacteria</taxon>
        <taxon>Sphingomonadales</taxon>
        <taxon>Sphingomonadaceae</taxon>
        <taxon>Sphingobium</taxon>
    </lineage>
</organism>
<dbReference type="GO" id="GO:0009246">
    <property type="term" value="P:enterobacterial common antigen biosynthetic process"/>
    <property type="evidence" value="ECO:0007669"/>
    <property type="project" value="TreeGrafter"/>
</dbReference>